<proteinExistence type="predicted"/>
<dbReference type="RefSeq" id="WP_353542975.1">
    <property type="nucleotide sequence ID" value="NZ_BAABRN010000035.1"/>
</dbReference>
<gene>
    <name evidence="1" type="ORF">Dxin01_02751</name>
</gene>
<keyword evidence="2" id="KW-1185">Reference proteome</keyword>
<evidence type="ECO:0000313" key="2">
    <source>
        <dbReference type="Proteomes" id="UP001458946"/>
    </source>
</evidence>
<name>A0ABP9VH27_9DEIO</name>
<sequence>MSHPEPTPTVAAAASNPTPDVATAAALPTYQQLHNERHKHLAAGLRAGEGFEQSALCAARFMRAKYGFVPIRDEEGFFICEIGLRPQQKERA</sequence>
<comment type="caution">
    <text evidence="1">The sequence shown here is derived from an EMBL/GenBank/DDBJ whole genome shotgun (WGS) entry which is preliminary data.</text>
</comment>
<dbReference type="Proteomes" id="UP001458946">
    <property type="component" value="Unassembled WGS sequence"/>
</dbReference>
<organism evidence="1 2">
    <name type="scientific">Deinococcus xinjiangensis</name>
    <dbReference type="NCBI Taxonomy" id="457454"/>
    <lineage>
        <taxon>Bacteria</taxon>
        <taxon>Thermotogati</taxon>
        <taxon>Deinococcota</taxon>
        <taxon>Deinococci</taxon>
        <taxon>Deinococcales</taxon>
        <taxon>Deinococcaceae</taxon>
        <taxon>Deinococcus</taxon>
    </lineage>
</organism>
<evidence type="ECO:0000313" key="1">
    <source>
        <dbReference type="EMBL" id="GAA5503002.1"/>
    </source>
</evidence>
<reference evidence="1 2" key="1">
    <citation type="submission" date="2024-02" db="EMBL/GenBank/DDBJ databases">
        <title>Deinococcus xinjiangensis NBRC 107630.</title>
        <authorList>
            <person name="Ichikawa N."/>
            <person name="Katano-Makiyama Y."/>
            <person name="Hidaka K."/>
        </authorList>
    </citation>
    <scope>NUCLEOTIDE SEQUENCE [LARGE SCALE GENOMIC DNA]</scope>
    <source>
        <strain evidence="1 2">NBRC 107630</strain>
    </source>
</reference>
<protein>
    <submittedName>
        <fullName evidence="1">Uncharacterized protein</fullName>
    </submittedName>
</protein>
<accession>A0ABP9VH27</accession>
<dbReference type="EMBL" id="BAABRN010000035">
    <property type="protein sequence ID" value="GAA5503002.1"/>
    <property type="molecule type" value="Genomic_DNA"/>
</dbReference>